<protein>
    <submittedName>
        <fullName evidence="1">20783_t:CDS:1</fullName>
    </submittedName>
</protein>
<sequence>YAEIERKFLELDLKEQESPEKNLACVIAQINGVNQLQVFSTNLTIIMPPLNKKRRQLEAARKSKGKRVRSEKNRTVREYDEQDDYEQINEELNDHMWVDEEIDERAADYFDILLSAGRNNNVWKTLRRPIVNFGDSGRTLRRKKAVLKKAAQNIQPITFYLSSASAHSLAPNTTSTCALSDAVALVQSAEENREKNIEGIMEGIMERNTEGNMEENREGIMKGIVEGNTEGNTEENREGIIEGNTEKNMEENAGENDRHMDKGTKVRLKASLQYLRLRHQGWTKIHASVTIASSLGWGDYKARCIRTWGNEWLKWRRLPKDNRGKFIKVLKEFVENEVFPSLGVEKKTTISERTTSTWLNKLGWHYKEWKKGIYVDGHEQEDVTRWAPESEQKLCPKGRSRCIYISEFLCEPLGCVHLTTEQHLSYPEIPNRYVTEILEVGANHDGYWNIQLLAKQLKHAIDILEIALPNTIFVFGFDNSSSHGAFAEDALVASRMNIKYGEKQP</sequence>
<dbReference type="EMBL" id="CAJVQC010023223">
    <property type="protein sequence ID" value="CAG8721394.1"/>
    <property type="molecule type" value="Genomic_DNA"/>
</dbReference>
<keyword evidence="2" id="KW-1185">Reference proteome</keyword>
<dbReference type="Proteomes" id="UP000789920">
    <property type="component" value="Unassembled WGS sequence"/>
</dbReference>
<proteinExistence type="predicted"/>
<gene>
    <name evidence="1" type="ORF">RPERSI_LOCUS11327</name>
</gene>
<evidence type="ECO:0000313" key="2">
    <source>
        <dbReference type="Proteomes" id="UP000789920"/>
    </source>
</evidence>
<name>A0ACA9PS53_9GLOM</name>
<comment type="caution">
    <text evidence="1">The sequence shown here is derived from an EMBL/GenBank/DDBJ whole genome shotgun (WGS) entry which is preliminary data.</text>
</comment>
<evidence type="ECO:0000313" key="1">
    <source>
        <dbReference type="EMBL" id="CAG8721394.1"/>
    </source>
</evidence>
<accession>A0ACA9PS53</accession>
<reference evidence="1" key="1">
    <citation type="submission" date="2021-06" db="EMBL/GenBank/DDBJ databases">
        <authorList>
            <person name="Kallberg Y."/>
            <person name="Tangrot J."/>
            <person name="Rosling A."/>
        </authorList>
    </citation>
    <scope>NUCLEOTIDE SEQUENCE</scope>
    <source>
        <strain evidence="1">MA461A</strain>
    </source>
</reference>
<feature type="non-terminal residue" evidence="1">
    <location>
        <position position="1"/>
    </location>
</feature>
<organism evidence="1 2">
    <name type="scientific">Racocetra persica</name>
    <dbReference type="NCBI Taxonomy" id="160502"/>
    <lineage>
        <taxon>Eukaryota</taxon>
        <taxon>Fungi</taxon>
        <taxon>Fungi incertae sedis</taxon>
        <taxon>Mucoromycota</taxon>
        <taxon>Glomeromycotina</taxon>
        <taxon>Glomeromycetes</taxon>
        <taxon>Diversisporales</taxon>
        <taxon>Gigasporaceae</taxon>
        <taxon>Racocetra</taxon>
    </lineage>
</organism>